<dbReference type="InterPro" id="IPR006612">
    <property type="entry name" value="THAP_Znf"/>
</dbReference>
<dbReference type="EMBL" id="VUJU01007700">
    <property type="protein sequence ID" value="KAF0741740.1"/>
    <property type="molecule type" value="Genomic_DNA"/>
</dbReference>
<dbReference type="GO" id="GO:0008270">
    <property type="term" value="F:zinc ion binding"/>
    <property type="evidence" value="ECO:0007669"/>
    <property type="project" value="UniProtKB-KW"/>
</dbReference>
<dbReference type="Pfam" id="PF21787">
    <property type="entry name" value="TNP-like_RNaseH_N"/>
    <property type="match status" value="1"/>
</dbReference>
<protein>
    <recommendedName>
        <fullName evidence="6">THAP-type domain-containing protein</fullName>
    </recommendedName>
</protein>
<dbReference type="GO" id="GO:0003677">
    <property type="term" value="F:DNA binding"/>
    <property type="evidence" value="ECO:0007669"/>
    <property type="project" value="UniProtKB-UniRule"/>
</dbReference>
<dbReference type="InterPro" id="IPR048365">
    <property type="entry name" value="TNP-like_RNaseH_N"/>
</dbReference>
<proteinExistence type="predicted"/>
<dbReference type="Proteomes" id="UP000478052">
    <property type="component" value="Unassembled WGS sequence"/>
</dbReference>
<feature type="domain" description="THAP-type" evidence="6">
    <location>
        <begin position="1"/>
        <end position="93"/>
    </location>
</feature>
<keyword evidence="2 5" id="KW-0863">Zinc-finger</keyword>
<evidence type="ECO:0000256" key="3">
    <source>
        <dbReference type="ARBA" id="ARBA00022833"/>
    </source>
</evidence>
<evidence type="ECO:0000259" key="6">
    <source>
        <dbReference type="PROSITE" id="PS50950"/>
    </source>
</evidence>
<dbReference type="AlphaFoldDB" id="A0A6G0XMQ0"/>
<evidence type="ECO:0000256" key="1">
    <source>
        <dbReference type="ARBA" id="ARBA00022723"/>
    </source>
</evidence>
<dbReference type="SUPFAM" id="SSF57716">
    <property type="entry name" value="Glucocorticoid receptor-like (DNA-binding domain)"/>
    <property type="match status" value="1"/>
</dbReference>
<keyword evidence="4 5" id="KW-0238">DNA-binding</keyword>
<dbReference type="InterPro" id="IPR048367">
    <property type="entry name" value="TNP-like_RNaseH_C"/>
</dbReference>
<evidence type="ECO:0000256" key="5">
    <source>
        <dbReference type="PROSITE-ProRule" id="PRU00309"/>
    </source>
</evidence>
<sequence length="927" mass="106480">MSRSGNKCMYIRCGKSARLEPGLKLYRFPKDTFVEAMDFKLWQLNSKVCNSDLADLTQDELYKRHICGHHFLNKDFTSFNKCRLKKSSFPQPFVEIDNSDIPINIPLKTYSAASTFPSSPHQIFEIKRTQSTSTASFCESAKIIRLITPVKSTKYSTSQSNVSTPEISPNTTSFFQSVSNLPLTTILKPKQLFKKSTSDTDLIVKLKQTVARQKKTIALKRVTISKLKKNLIMSKIQHRQNKSVNFMNLLTFPSENSKTLVNMQVSHTKLKPWSQKEKQFALSLFYKSPSCYKFLFYSKKILLPGLSSIRRWVGSSKCRPGFSPVLFKQLQIKVDSMNEEEKYCTLVFDEMKIKNFLEYSKYLDLVEGYEDLGPKGRTNKLAGQAMVMIIRGVYSSWKMPIAYFLPATSVKHKVLSELLEEAVKRLFDCGLIVKALICDQGASNVAAYKDLGITKDKPYFFVNNKKVFTIFDVPHLFKNLRNHFRKNNLLFNGEEVSFKDIKDTYDIDKNSGTSRSLLKITDAHINPGPFQLMSCKLAMQLFSNKVATTMKTCIMTQQLKSKTAPNTVEMIKQLNNLLDCLNSNSLFNSNPFKCALSDKCPRQLEFLLKAKTWFESLKKIPADPKKSSKYLRPACFDGMVWTINAITMIYEEQIKIGYNYLLTRRLNSDAIENMFAVFRQRGGYNRNLTARTFRTTFRLHVKSNLMQPTTLSNCEPDDDIHLLSIDDGLSKKATIEEDLNSSSCSSLSLSSMDDLIYEQYGPGYEPQITLENCSNSYFAGYLAKKCTEKFKCSNCLSILLKSDDDDTFNQQEFLIFCKNYDSQSSGFFLKRPTSSFTEFVSLAQKIIKKTVEKMPHKKLLQKCIFNNIKKEISHICKFSDSCQDHYHFIIIHLINCKLLRDFNWKSKNIKKTRAEKSQNKLNILKNN</sequence>
<evidence type="ECO:0000313" key="7">
    <source>
        <dbReference type="EMBL" id="KAF0741740.1"/>
    </source>
</evidence>
<accession>A0A6G0XMQ0</accession>
<dbReference type="Pfam" id="PF21789">
    <property type="entry name" value="TNP-like_RNaseH_C"/>
    <property type="match status" value="1"/>
</dbReference>
<evidence type="ECO:0000256" key="4">
    <source>
        <dbReference type="ARBA" id="ARBA00023125"/>
    </source>
</evidence>
<dbReference type="Pfam" id="PF21788">
    <property type="entry name" value="TNP-like_GBD"/>
    <property type="match status" value="1"/>
</dbReference>
<reference evidence="7 8" key="1">
    <citation type="submission" date="2019-08" db="EMBL/GenBank/DDBJ databases">
        <title>Whole genome of Aphis craccivora.</title>
        <authorList>
            <person name="Voronova N.V."/>
            <person name="Shulinski R.S."/>
            <person name="Bandarenka Y.V."/>
            <person name="Zhorov D.G."/>
            <person name="Warner D."/>
        </authorList>
    </citation>
    <scope>NUCLEOTIDE SEQUENCE [LARGE SCALE GENOMIC DNA]</scope>
    <source>
        <strain evidence="7">180601</strain>
        <tissue evidence="7">Whole Body</tissue>
    </source>
</reference>
<name>A0A6G0XMQ0_APHCR</name>
<gene>
    <name evidence="7" type="ORF">FWK35_00029420</name>
</gene>
<dbReference type="InterPro" id="IPR048366">
    <property type="entry name" value="TNP-like_GBD"/>
</dbReference>
<dbReference type="PROSITE" id="PS50950">
    <property type="entry name" value="ZF_THAP"/>
    <property type="match status" value="1"/>
</dbReference>
<keyword evidence="8" id="KW-1185">Reference proteome</keyword>
<dbReference type="OrthoDB" id="6627879at2759"/>
<keyword evidence="1" id="KW-0479">Metal-binding</keyword>
<organism evidence="7 8">
    <name type="scientific">Aphis craccivora</name>
    <name type="common">Cowpea aphid</name>
    <dbReference type="NCBI Taxonomy" id="307492"/>
    <lineage>
        <taxon>Eukaryota</taxon>
        <taxon>Metazoa</taxon>
        <taxon>Ecdysozoa</taxon>
        <taxon>Arthropoda</taxon>
        <taxon>Hexapoda</taxon>
        <taxon>Insecta</taxon>
        <taxon>Pterygota</taxon>
        <taxon>Neoptera</taxon>
        <taxon>Paraneoptera</taxon>
        <taxon>Hemiptera</taxon>
        <taxon>Sternorrhyncha</taxon>
        <taxon>Aphidomorpha</taxon>
        <taxon>Aphidoidea</taxon>
        <taxon>Aphididae</taxon>
        <taxon>Aphidini</taxon>
        <taxon>Aphis</taxon>
        <taxon>Aphis</taxon>
    </lineage>
</organism>
<keyword evidence="3" id="KW-0862">Zinc</keyword>
<comment type="caution">
    <text evidence="7">The sequence shown here is derived from an EMBL/GenBank/DDBJ whole genome shotgun (WGS) entry which is preliminary data.</text>
</comment>
<evidence type="ECO:0000313" key="8">
    <source>
        <dbReference type="Proteomes" id="UP000478052"/>
    </source>
</evidence>
<evidence type="ECO:0000256" key="2">
    <source>
        <dbReference type="ARBA" id="ARBA00022771"/>
    </source>
</evidence>